<gene>
    <name evidence="2" type="ORF">D8674_025611</name>
</gene>
<keyword evidence="3" id="KW-1185">Reference proteome</keyword>
<dbReference type="EMBL" id="SMOL01000004">
    <property type="protein sequence ID" value="KAB2635077.1"/>
    <property type="molecule type" value="Genomic_DNA"/>
</dbReference>
<dbReference type="OrthoDB" id="1166301at2759"/>
<name>A0A5N5I790_9ROSA</name>
<accession>A0A5N5I790</accession>
<organism evidence="2 3">
    <name type="scientific">Pyrus ussuriensis x Pyrus communis</name>
    <dbReference type="NCBI Taxonomy" id="2448454"/>
    <lineage>
        <taxon>Eukaryota</taxon>
        <taxon>Viridiplantae</taxon>
        <taxon>Streptophyta</taxon>
        <taxon>Embryophyta</taxon>
        <taxon>Tracheophyta</taxon>
        <taxon>Spermatophyta</taxon>
        <taxon>Magnoliopsida</taxon>
        <taxon>eudicotyledons</taxon>
        <taxon>Gunneridae</taxon>
        <taxon>Pentapetalae</taxon>
        <taxon>rosids</taxon>
        <taxon>fabids</taxon>
        <taxon>Rosales</taxon>
        <taxon>Rosaceae</taxon>
        <taxon>Amygdaloideae</taxon>
        <taxon>Maleae</taxon>
        <taxon>Pyrus</taxon>
    </lineage>
</organism>
<protein>
    <submittedName>
        <fullName evidence="2">Uncharacterized protein</fullName>
    </submittedName>
</protein>
<evidence type="ECO:0000256" key="1">
    <source>
        <dbReference type="SAM" id="MobiDB-lite"/>
    </source>
</evidence>
<comment type="caution">
    <text evidence="2">The sequence shown here is derived from an EMBL/GenBank/DDBJ whole genome shotgun (WGS) entry which is preliminary data.</text>
</comment>
<reference evidence="3" key="2">
    <citation type="submission" date="2019-10" db="EMBL/GenBank/DDBJ databases">
        <title>A de novo genome assembly of a pear dwarfing rootstock.</title>
        <authorList>
            <person name="Wang F."/>
            <person name="Wang J."/>
            <person name="Li S."/>
            <person name="Zhang Y."/>
            <person name="Fang M."/>
            <person name="Ma L."/>
            <person name="Zhao Y."/>
            <person name="Jiang S."/>
        </authorList>
    </citation>
    <scope>NUCLEOTIDE SEQUENCE [LARGE SCALE GENOMIC DNA]</scope>
</reference>
<reference evidence="2 3" key="1">
    <citation type="submission" date="2019-09" db="EMBL/GenBank/DDBJ databases">
        <authorList>
            <person name="Ou C."/>
        </authorList>
    </citation>
    <scope>NUCLEOTIDE SEQUENCE [LARGE SCALE GENOMIC DNA]</scope>
    <source>
        <strain evidence="2">S2</strain>
        <tissue evidence="2">Leaf</tissue>
    </source>
</reference>
<dbReference type="Proteomes" id="UP000327157">
    <property type="component" value="Chromosome 5"/>
</dbReference>
<proteinExistence type="predicted"/>
<feature type="compositionally biased region" description="Basic residues" evidence="1">
    <location>
        <begin position="46"/>
        <end position="55"/>
    </location>
</feature>
<sequence length="180" mass="20155">MIHRTFRSAPVIRRVQECVAMFRRAIDREAEAHAKAKSESVQGQKKGTRNRRNRKKDFEAELAAPTLKYGPCGVCGKEKDHRLADCPYKEHIPNPLEVTVLDGSVVVSLVGTLVAGAGLDVLLSSFVAIVWYGVSTGLQIARALSPMKLRNGEPEKEEFLDLEPYFRAVQRKDEENEYDA</sequence>
<dbReference type="AlphaFoldDB" id="A0A5N5I790"/>
<reference evidence="2 3" key="3">
    <citation type="submission" date="2019-11" db="EMBL/GenBank/DDBJ databases">
        <title>A de novo genome assembly of a pear dwarfing rootstock.</title>
        <authorList>
            <person name="Wang F."/>
            <person name="Wang J."/>
            <person name="Li S."/>
            <person name="Zhang Y."/>
            <person name="Fang M."/>
            <person name="Ma L."/>
            <person name="Zhao Y."/>
            <person name="Jiang S."/>
        </authorList>
    </citation>
    <scope>NUCLEOTIDE SEQUENCE [LARGE SCALE GENOMIC DNA]</scope>
    <source>
        <strain evidence="2">S2</strain>
        <tissue evidence="2">Leaf</tissue>
    </source>
</reference>
<evidence type="ECO:0000313" key="2">
    <source>
        <dbReference type="EMBL" id="KAB2635077.1"/>
    </source>
</evidence>
<feature type="region of interest" description="Disordered" evidence="1">
    <location>
        <begin position="33"/>
        <end position="57"/>
    </location>
</feature>
<evidence type="ECO:0000313" key="3">
    <source>
        <dbReference type="Proteomes" id="UP000327157"/>
    </source>
</evidence>